<dbReference type="VEuPathDB" id="FungiDB:FUN_019712"/>
<dbReference type="Proteomes" id="UP000233469">
    <property type="component" value="Unassembled WGS sequence"/>
</dbReference>
<name>A0A2N1MNU4_9GLOM</name>
<gene>
    <name evidence="1" type="ORF">RhiirC2_789118</name>
</gene>
<reference evidence="1 2" key="2">
    <citation type="submission" date="2017-10" db="EMBL/GenBank/DDBJ databases">
        <title>Extensive intraspecific genome diversity in a model arbuscular mycorrhizal fungus.</title>
        <authorList>
            <person name="Chen E.C.H."/>
            <person name="Morin E."/>
            <person name="Baudet D."/>
            <person name="Noel J."/>
            <person name="Ndikumana S."/>
            <person name="Charron P."/>
            <person name="St-Onge C."/>
            <person name="Giorgi J."/>
            <person name="Grigoriev I.V."/>
            <person name="Roux C."/>
            <person name="Martin F.M."/>
            <person name="Corradi N."/>
        </authorList>
    </citation>
    <scope>NUCLEOTIDE SEQUENCE [LARGE SCALE GENOMIC DNA]</scope>
    <source>
        <strain evidence="1 2">C2</strain>
    </source>
</reference>
<evidence type="ECO:0000313" key="2">
    <source>
        <dbReference type="Proteomes" id="UP000233469"/>
    </source>
</evidence>
<comment type="caution">
    <text evidence="1">The sequence shown here is derived from an EMBL/GenBank/DDBJ whole genome shotgun (WGS) entry which is preliminary data.</text>
</comment>
<accession>A0A2N1MNU4</accession>
<sequence length="166" mass="17849">MRNNLNKRLPLPTIDKSGKLNLNTTSDISVLFTNCFIRGEAAISVKLAVDGTIAIAANITSYISSDSDVGLPNFNANVSFVDINQPIRFTPESNLHEPKFGITAASSIKPQLAFGIDVLDGKFENKIGFQIVGSLNNNISLGNKTACLRKTQPRLKTDLNVTSPSG</sequence>
<reference evidence="1 2" key="1">
    <citation type="submission" date="2016-04" db="EMBL/GenBank/DDBJ databases">
        <title>Genome analyses suggest a sexual origin of heterokaryosis in a supposedly ancient asexual fungus.</title>
        <authorList>
            <person name="Ropars J."/>
            <person name="Sedzielewska K."/>
            <person name="Noel J."/>
            <person name="Charron P."/>
            <person name="Farinelli L."/>
            <person name="Marton T."/>
            <person name="Kruger M."/>
            <person name="Pelin A."/>
            <person name="Brachmann A."/>
            <person name="Corradi N."/>
        </authorList>
    </citation>
    <scope>NUCLEOTIDE SEQUENCE [LARGE SCALE GENOMIC DNA]</scope>
    <source>
        <strain evidence="1 2">C2</strain>
    </source>
</reference>
<organism evidence="1 2">
    <name type="scientific">Rhizophagus irregularis</name>
    <dbReference type="NCBI Taxonomy" id="588596"/>
    <lineage>
        <taxon>Eukaryota</taxon>
        <taxon>Fungi</taxon>
        <taxon>Fungi incertae sedis</taxon>
        <taxon>Mucoromycota</taxon>
        <taxon>Glomeromycotina</taxon>
        <taxon>Glomeromycetes</taxon>
        <taxon>Glomerales</taxon>
        <taxon>Glomeraceae</taxon>
        <taxon>Rhizophagus</taxon>
    </lineage>
</organism>
<protein>
    <submittedName>
        <fullName evidence="1">Uncharacterized protein</fullName>
    </submittedName>
</protein>
<evidence type="ECO:0000313" key="1">
    <source>
        <dbReference type="EMBL" id="PKK63295.1"/>
    </source>
</evidence>
<proteinExistence type="predicted"/>
<dbReference type="EMBL" id="LLXL01001684">
    <property type="protein sequence ID" value="PKK63295.1"/>
    <property type="molecule type" value="Genomic_DNA"/>
</dbReference>
<dbReference type="AlphaFoldDB" id="A0A2N1MNU4"/>